<dbReference type="GO" id="GO:0008233">
    <property type="term" value="F:peptidase activity"/>
    <property type="evidence" value="ECO:0007669"/>
    <property type="project" value="UniProtKB-KW"/>
</dbReference>
<dbReference type="InterPro" id="IPR027417">
    <property type="entry name" value="P-loop_NTPase"/>
</dbReference>
<evidence type="ECO:0000313" key="7">
    <source>
        <dbReference type="EMBL" id="PIZ99455.1"/>
    </source>
</evidence>
<keyword evidence="1 5" id="KW-0677">Repeat</keyword>
<dbReference type="Proteomes" id="UP000230405">
    <property type="component" value="Unassembled WGS sequence"/>
</dbReference>
<gene>
    <name evidence="7" type="ORF">COX77_01565</name>
</gene>
<dbReference type="InterPro" id="IPR004176">
    <property type="entry name" value="Clp_R_N"/>
</dbReference>
<dbReference type="PROSITE" id="PS51903">
    <property type="entry name" value="CLP_R"/>
    <property type="match status" value="1"/>
</dbReference>
<reference evidence="8" key="1">
    <citation type="submission" date="2017-09" db="EMBL/GenBank/DDBJ databases">
        <title>Depth-based differentiation of microbial function through sediment-hosted aquifers and enrichment of novel symbionts in the deep terrestrial subsurface.</title>
        <authorList>
            <person name="Probst A.J."/>
            <person name="Ladd B."/>
            <person name="Jarett J.K."/>
            <person name="Geller-Mcgrath D.E."/>
            <person name="Sieber C.M.K."/>
            <person name="Emerson J.B."/>
            <person name="Anantharaman K."/>
            <person name="Thomas B.C."/>
            <person name="Malmstrom R."/>
            <person name="Stieglmeier M."/>
            <person name="Klingl A."/>
            <person name="Woyke T."/>
            <person name="Ryan C.M."/>
            <person name="Banfield J.F."/>
        </authorList>
    </citation>
    <scope>NUCLEOTIDE SEQUENCE [LARGE SCALE GENOMIC DNA]</scope>
</reference>
<dbReference type="InterPro" id="IPR018368">
    <property type="entry name" value="ClpA/B_CS1"/>
</dbReference>
<dbReference type="Gene3D" id="1.10.8.60">
    <property type="match status" value="2"/>
</dbReference>
<dbReference type="InterPro" id="IPR041546">
    <property type="entry name" value="ClpA/ClpB_AAA_lid"/>
</dbReference>
<evidence type="ECO:0000256" key="5">
    <source>
        <dbReference type="PROSITE-ProRule" id="PRU01251"/>
    </source>
</evidence>
<organism evidence="7 8">
    <name type="scientific">Candidatus Komeilibacteria bacterium CG_4_10_14_0_2_um_filter_37_10</name>
    <dbReference type="NCBI Taxonomy" id="1974470"/>
    <lineage>
        <taxon>Bacteria</taxon>
        <taxon>Candidatus Komeiliibacteriota</taxon>
    </lineage>
</organism>
<dbReference type="Gene3D" id="1.10.1780.10">
    <property type="entry name" value="Clp, N-terminal domain"/>
    <property type="match status" value="1"/>
</dbReference>
<dbReference type="Pfam" id="PF10431">
    <property type="entry name" value="ClpB_D2-small"/>
    <property type="match status" value="1"/>
</dbReference>
<keyword evidence="4" id="KW-0143">Chaperone</keyword>
<protein>
    <submittedName>
        <fullName evidence="7">ATP-dependent Clp protease ATP-binding subunit ClpC</fullName>
    </submittedName>
</protein>
<proteinExistence type="predicted"/>
<dbReference type="PANTHER" id="PTHR11638">
    <property type="entry name" value="ATP-DEPENDENT CLP PROTEASE"/>
    <property type="match status" value="1"/>
</dbReference>
<dbReference type="InterPro" id="IPR001270">
    <property type="entry name" value="ClpA/B"/>
</dbReference>
<dbReference type="InterPro" id="IPR003959">
    <property type="entry name" value="ATPase_AAA_core"/>
</dbReference>
<dbReference type="CDD" id="cd00009">
    <property type="entry name" value="AAA"/>
    <property type="match status" value="1"/>
</dbReference>
<dbReference type="EMBL" id="PFPO01000027">
    <property type="protein sequence ID" value="PIZ99455.1"/>
    <property type="molecule type" value="Genomic_DNA"/>
</dbReference>
<keyword evidence="7" id="KW-0645">Protease</keyword>
<dbReference type="Pfam" id="PF07724">
    <property type="entry name" value="AAA_2"/>
    <property type="match status" value="1"/>
</dbReference>
<dbReference type="GO" id="GO:0016887">
    <property type="term" value="F:ATP hydrolysis activity"/>
    <property type="evidence" value="ECO:0007669"/>
    <property type="project" value="InterPro"/>
</dbReference>
<keyword evidence="3 7" id="KW-0067">ATP-binding</keyword>
<dbReference type="SUPFAM" id="SSF81923">
    <property type="entry name" value="Double Clp-N motif"/>
    <property type="match status" value="1"/>
</dbReference>
<feature type="domain" description="Clp R" evidence="6">
    <location>
        <begin position="15"/>
        <end position="156"/>
    </location>
</feature>
<dbReference type="Gene3D" id="4.10.860.10">
    <property type="entry name" value="UVR domain"/>
    <property type="match status" value="1"/>
</dbReference>
<evidence type="ECO:0000256" key="2">
    <source>
        <dbReference type="ARBA" id="ARBA00022741"/>
    </source>
</evidence>
<dbReference type="AlphaFoldDB" id="A0A2M7VFQ0"/>
<dbReference type="CDD" id="cd19499">
    <property type="entry name" value="RecA-like_ClpB_Hsp104-like"/>
    <property type="match status" value="1"/>
</dbReference>
<dbReference type="PROSITE" id="PS00870">
    <property type="entry name" value="CLPAB_1"/>
    <property type="match status" value="1"/>
</dbReference>
<dbReference type="PANTHER" id="PTHR11638:SF18">
    <property type="entry name" value="HEAT SHOCK PROTEIN 104"/>
    <property type="match status" value="1"/>
</dbReference>
<dbReference type="InterPro" id="IPR003593">
    <property type="entry name" value="AAA+_ATPase"/>
</dbReference>
<evidence type="ECO:0000259" key="6">
    <source>
        <dbReference type="PROSITE" id="PS51903"/>
    </source>
</evidence>
<evidence type="ECO:0000313" key="8">
    <source>
        <dbReference type="Proteomes" id="UP000230405"/>
    </source>
</evidence>
<evidence type="ECO:0000256" key="3">
    <source>
        <dbReference type="ARBA" id="ARBA00022840"/>
    </source>
</evidence>
<comment type="caution">
    <text evidence="7">The sequence shown here is derived from an EMBL/GenBank/DDBJ whole genome shotgun (WGS) entry which is preliminary data.</text>
</comment>
<dbReference type="SMART" id="SM01086">
    <property type="entry name" value="ClpB_D2-small"/>
    <property type="match status" value="1"/>
</dbReference>
<dbReference type="GO" id="GO:0005737">
    <property type="term" value="C:cytoplasm"/>
    <property type="evidence" value="ECO:0007669"/>
    <property type="project" value="TreeGrafter"/>
</dbReference>
<dbReference type="Gene3D" id="3.40.50.300">
    <property type="entry name" value="P-loop containing nucleotide triphosphate hydrolases"/>
    <property type="match status" value="2"/>
</dbReference>
<evidence type="ECO:0000256" key="4">
    <source>
        <dbReference type="ARBA" id="ARBA00023186"/>
    </source>
</evidence>
<evidence type="ECO:0000256" key="1">
    <source>
        <dbReference type="ARBA" id="ARBA00022737"/>
    </source>
</evidence>
<keyword evidence="7" id="KW-0378">Hydrolase</keyword>
<dbReference type="FunFam" id="3.40.50.300:FF:000025">
    <property type="entry name" value="ATP-dependent Clp protease subunit"/>
    <property type="match status" value="1"/>
</dbReference>
<dbReference type="GO" id="GO:0006508">
    <property type="term" value="P:proteolysis"/>
    <property type="evidence" value="ECO:0007669"/>
    <property type="project" value="UniProtKB-KW"/>
</dbReference>
<sequence length="843" mass="94271">MNNIYDNINNFGDTFEHFSNHFKKVLVTAQELAINLRNQSVEPLHLLYALSIEKGSIAADILAKNKFTSTEAKDILVVLGDHHNINDGLPTLTASTQKIIEKSATLAYENNHRYIGTEHLLASLASSPDANLLKLLGSKGISLSAIKEHVLTILKSTSKFGDLTSQQNKNNQDGFTGDNELEKILLGQEKQEMNLSSFTTDLTDEDVQKEIDPVIGREAEIDRLIQILSRRTKNNPIVLGDPGVGKTAIIEGLAKRITKGQVPDVLINKKILSLDLGSTIAGTMYRGEFEKRVKNIVEEIKKNKNIILFIDEIHNLMGAGATGGSLDAANILKPELARGHLRCIGATTMEEYKKHIESDPAFERRFQPIIIKESTREEAIAILVGLKENYEKYHGVTITAEAVTAAVDLSIRYLQDKYLPDKAIDLIDEAASKLKVEATRDGRAKKIKKLQDNIKQIIKDKETAIQQENFNQALIIKDKENDLNKQLDKLTIDSERVSHKNLGQITATEIKLVISRMTRIPLKDLALDEKNRLLNLENELAKYIIGQDEALQALAQSIRRSQTGLGNPNRPIGSFIFLGPSGIGKTETAKVLAREFFGRNDALIRVDMSEFAESFNISKLIGAPAGYVGYKDKGTLTDRVKHQPYSVVLFDEIEKAHPDVFNLLLPILEDGHLTDAGGKIINFKNTIIILTSNIGLSEFNQQVQLGFDIEQQKEQELLSKYQELSVKILADLKEYFRPEFLNRIDDTIIFKPLSKKDMLKIAKLQISELLSRLLKQKLQAQISTKTFNFIVEKGFSSEQGARGIRRAIQDYLEVPLANKLLSDPLTENSMIKISVNKDKILVN</sequence>
<dbReference type="GO" id="GO:0034605">
    <property type="term" value="P:cellular response to heat"/>
    <property type="evidence" value="ECO:0007669"/>
    <property type="project" value="TreeGrafter"/>
</dbReference>
<dbReference type="Pfam" id="PF17871">
    <property type="entry name" value="AAA_lid_9"/>
    <property type="match status" value="1"/>
</dbReference>
<dbReference type="Pfam" id="PF02861">
    <property type="entry name" value="Clp_N"/>
    <property type="match status" value="2"/>
</dbReference>
<dbReference type="InterPro" id="IPR036628">
    <property type="entry name" value="Clp_N_dom_sf"/>
</dbReference>
<dbReference type="SMART" id="SM00382">
    <property type="entry name" value="AAA"/>
    <property type="match status" value="2"/>
</dbReference>
<dbReference type="SUPFAM" id="SSF52540">
    <property type="entry name" value="P-loop containing nucleoside triphosphate hydrolases"/>
    <property type="match status" value="2"/>
</dbReference>
<dbReference type="Pfam" id="PF00004">
    <property type="entry name" value="AAA"/>
    <property type="match status" value="1"/>
</dbReference>
<accession>A0A2M7VFQ0</accession>
<dbReference type="InterPro" id="IPR019489">
    <property type="entry name" value="Clp_ATPase_C"/>
</dbReference>
<dbReference type="InterPro" id="IPR050130">
    <property type="entry name" value="ClpA_ClpB"/>
</dbReference>
<dbReference type="FunFam" id="3.40.50.300:FF:000010">
    <property type="entry name" value="Chaperone clpB 1, putative"/>
    <property type="match status" value="1"/>
</dbReference>
<keyword evidence="2" id="KW-0547">Nucleotide-binding</keyword>
<dbReference type="PRINTS" id="PR00300">
    <property type="entry name" value="CLPPROTEASEA"/>
</dbReference>
<dbReference type="GO" id="GO:0005524">
    <property type="term" value="F:ATP binding"/>
    <property type="evidence" value="ECO:0007669"/>
    <property type="project" value="UniProtKB-KW"/>
</dbReference>
<name>A0A2M7VFQ0_9BACT</name>